<keyword evidence="3" id="KW-1185">Reference proteome</keyword>
<evidence type="ECO:0008006" key="4">
    <source>
        <dbReference type="Google" id="ProtNLM"/>
    </source>
</evidence>
<evidence type="ECO:0000313" key="2">
    <source>
        <dbReference type="EMBL" id="AEF94669.1"/>
    </source>
</evidence>
<keyword evidence="1" id="KW-0472">Membrane</keyword>
<dbReference type="NCBIfam" id="NF038110">
    <property type="entry name" value="Lys_methyl_FliB"/>
    <property type="match status" value="1"/>
</dbReference>
<reference evidence="2 3" key="1">
    <citation type="submission" date="2011-05" db="EMBL/GenBank/DDBJ databases">
        <title>Complete sequence of Desulfotomaculum carboxydivorans CO-1-SRB.</title>
        <authorList>
            <consortium name="US DOE Joint Genome Institute"/>
            <person name="Lucas S."/>
            <person name="Han J."/>
            <person name="Lapidus A."/>
            <person name="Cheng J.-F."/>
            <person name="Goodwin L."/>
            <person name="Pitluck S."/>
            <person name="Peters L."/>
            <person name="Mikhailova N."/>
            <person name="Lu M."/>
            <person name="Han C."/>
            <person name="Tapia R."/>
            <person name="Land M."/>
            <person name="Hauser L."/>
            <person name="Kyrpides N."/>
            <person name="Ivanova N."/>
            <person name="Pagani I."/>
            <person name="Stams A."/>
            <person name="Plugge C."/>
            <person name="Muyzer G."/>
            <person name="Kuever J."/>
            <person name="Parshina S."/>
            <person name="Ivanova A."/>
            <person name="Nazina T."/>
            <person name="Woyke T."/>
        </authorList>
    </citation>
    <scope>NUCLEOTIDE SEQUENCE [LARGE SCALE GENOMIC DNA]</scope>
    <source>
        <strain evidence="3">DSM 14880 / VKM B-2319 / CO-1-SRB</strain>
    </source>
</reference>
<name>F6B8A5_DESCC</name>
<evidence type="ECO:0000313" key="3">
    <source>
        <dbReference type="Proteomes" id="UP000009226"/>
    </source>
</evidence>
<dbReference type="AlphaFoldDB" id="F6B8A5"/>
<evidence type="ECO:0000256" key="1">
    <source>
        <dbReference type="SAM" id="Phobius"/>
    </source>
</evidence>
<proteinExistence type="predicted"/>
<dbReference type="HOGENOM" id="CLU_051643_1_0_9"/>
<protein>
    <recommendedName>
        <fullName evidence="4">FliB family protein</fullName>
    </recommendedName>
</protein>
<organism evidence="2 3">
    <name type="scientific">Desulfotomaculum nigrificans (strain DSM 14880 / VKM B-2319 / CO-1-SRB)</name>
    <name type="common">Desulfotomaculum carboxydivorans</name>
    <dbReference type="NCBI Taxonomy" id="868595"/>
    <lineage>
        <taxon>Bacteria</taxon>
        <taxon>Bacillati</taxon>
        <taxon>Bacillota</taxon>
        <taxon>Clostridia</taxon>
        <taxon>Eubacteriales</taxon>
        <taxon>Desulfotomaculaceae</taxon>
        <taxon>Desulfotomaculum</taxon>
    </lineage>
</organism>
<dbReference type="eggNOG" id="COG0727">
    <property type="taxonomic scope" value="Bacteria"/>
</dbReference>
<dbReference type="RefSeq" id="WP_013810397.1">
    <property type="nucleotide sequence ID" value="NC_015565.1"/>
</dbReference>
<gene>
    <name evidence="2" type="ordered locus">Desca_1823</name>
</gene>
<keyword evidence="1" id="KW-1133">Transmembrane helix</keyword>
<dbReference type="EMBL" id="CP002736">
    <property type="protein sequence ID" value="AEF94669.1"/>
    <property type="molecule type" value="Genomic_DNA"/>
</dbReference>
<keyword evidence="1" id="KW-0812">Transmembrane</keyword>
<feature type="transmembrane region" description="Helical" evidence="1">
    <location>
        <begin position="342"/>
        <end position="363"/>
    </location>
</feature>
<accession>F6B8A5</accession>
<dbReference type="KEGG" id="dca:Desca_1823"/>
<sequence>MPTKRYLIPGYVLYFKCAMCTECCKRWRITFDRQTVEHYEKLAAEDPELAAMLSDGLKKSKNGDANVRLKNRIKTETTGIGEQGEALAAVDAAVCPFLTEDGFCAIQKKYGVEALSDTCKIFPRHIFHTERGWEMALTYACPTAADTLKEKKPVEFYQDPPGFDFPDLHGQYGRIGDFLERKKAGRTGYFEVEELLIDILQFREMDIDTRLILAGIMADKLKDGDVAGVRRYLRNLDDRLINQLETIPSQPAFMLKLVKEAVDKRLLSPVSESNMGKLLELAYNRLKLLDEAVISDEKVQRLLEGYDKYYRPHIVGASHVYENYFVNFVFSKKFYTHKYMDAYFLIVFFYTLIRFFALCACMADERGVNEDVLVGVIHAIERSIGHNQAYYEDVLRQIKQGDYHRLPYVVSLINL</sequence>
<dbReference type="STRING" id="868595.Desca_1823"/>
<dbReference type="Proteomes" id="UP000009226">
    <property type="component" value="Chromosome"/>
</dbReference>